<evidence type="ECO:0000256" key="3">
    <source>
        <dbReference type="ARBA" id="ARBA00023125"/>
    </source>
</evidence>
<feature type="domain" description="Core-binding (CB)" evidence="7">
    <location>
        <begin position="86"/>
        <end position="167"/>
    </location>
</feature>
<evidence type="ECO:0000259" key="6">
    <source>
        <dbReference type="PROSITE" id="PS51898"/>
    </source>
</evidence>
<dbReference type="InterPro" id="IPR050090">
    <property type="entry name" value="Tyrosine_recombinase_XerCD"/>
</dbReference>
<proteinExistence type="inferred from homology"/>
<dbReference type="InterPro" id="IPR002104">
    <property type="entry name" value="Integrase_catalytic"/>
</dbReference>
<organism evidence="8 9">
    <name type="scientific">Aeoliella straminimaris</name>
    <dbReference type="NCBI Taxonomy" id="2954799"/>
    <lineage>
        <taxon>Bacteria</taxon>
        <taxon>Pseudomonadati</taxon>
        <taxon>Planctomycetota</taxon>
        <taxon>Planctomycetia</taxon>
        <taxon>Pirellulales</taxon>
        <taxon>Lacipirellulaceae</taxon>
        <taxon>Aeoliella</taxon>
    </lineage>
</organism>
<feature type="domain" description="Tyr recombinase" evidence="6">
    <location>
        <begin position="191"/>
        <end position="379"/>
    </location>
</feature>
<dbReference type="GO" id="GO:0003677">
    <property type="term" value="F:DNA binding"/>
    <property type="evidence" value="ECO:0007669"/>
    <property type="project" value="UniProtKB-UniRule"/>
</dbReference>
<gene>
    <name evidence="8" type="ORF">NG895_01985</name>
</gene>
<name>A0A9X2F5M4_9BACT</name>
<dbReference type="PROSITE" id="PS51898">
    <property type="entry name" value="TYR_RECOMBINASE"/>
    <property type="match status" value="1"/>
</dbReference>
<dbReference type="InterPro" id="IPR013762">
    <property type="entry name" value="Integrase-like_cat_sf"/>
</dbReference>
<keyword evidence="4" id="KW-0233">DNA recombination</keyword>
<comment type="caution">
    <text evidence="8">The sequence shown here is derived from an EMBL/GenBank/DDBJ whole genome shotgun (WGS) entry which is preliminary data.</text>
</comment>
<dbReference type="EMBL" id="JAMXLR010000006">
    <property type="protein sequence ID" value="MCO6042665.1"/>
    <property type="molecule type" value="Genomic_DNA"/>
</dbReference>
<dbReference type="InterPro" id="IPR011010">
    <property type="entry name" value="DNA_brk_join_enz"/>
</dbReference>
<evidence type="ECO:0000256" key="4">
    <source>
        <dbReference type="ARBA" id="ARBA00023172"/>
    </source>
</evidence>
<keyword evidence="2" id="KW-0229">DNA integration</keyword>
<protein>
    <submittedName>
        <fullName evidence="8">Tyrosine-type recombinase/integrase</fullName>
    </submittedName>
</protein>
<evidence type="ECO:0000259" key="7">
    <source>
        <dbReference type="PROSITE" id="PS51900"/>
    </source>
</evidence>
<dbReference type="PANTHER" id="PTHR30349:SF41">
    <property type="entry name" value="INTEGRASE_RECOMBINASE PROTEIN MJ0367-RELATED"/>
    <property type="match status" value="1"/>
</dbReference>
<dbReference type="AlphaFoldDB" id="A0A9X2F5M4"/>
<dbReference type="Pfam" id="PF00589">
    <property type="entry name" value="Phage_integrase"/>
    <property type="match status" value="1"/>
</dbReference>
<evidence type="ECO:0000256" key="5">
    <source>
        <dbReference type="PROSITE-ProRule" id="PRU01248"/>
    </source>
</evidence>
<keyword evidence="9" id="KW-1185">Reference proteome</keyword>
<sequence>MSAAARRRQWTIKEISMASIFKRSKRRNEPYLIQYVDHLGKRRTVRGFTDKGLTEELAAKLESEARQRATGLIDPSQDRVATHRSAPIHEHLSAFEESLSDNTEKHVKLTMARVRRVVEGCGFETLGAIEAEEVQSYLRKLRKAENLGHRTYNHYLQAMDAFCYWCVTTKRLLASPLVRLERLNTATDVRHPRRALTSEEVYELVESARSSSKRIQGLSGEQRAKVYLLSYMTGLRRKELSSLTPRSFVLDVSPATVTVEAACSKHRRKDVLPLHPDLVNLLESWLKGLKPSEKLFPRLERKKTWLMVKKDLERVGIAYKTEEGIADFHAAGRHTHITELLRNGVSLPEAKELARHSDVTMTMKYTHIGLSDQAKAVANLPTPQRRVEPATLAALPKSGALQMRCTFCGAKGHGMTSSDTEENLQKRVNPCRGKGFDADRRQLATSDKVEAAGIEPASRNIST</sequence>
<dbReference type="PROSITE" id="PS51900">
    <property type="entry name" value="CB"/>
    <property type="match status" value="1"/>
</dbReference>
<keyword evidence="3 5" id="KW-0238">DNA-binding</keyword>
<dbReference type="SUPFAM" id="SSF56349">
    <property type="entry name" value="DNA breaking-rejoining enzymes"/>
    <property type="match status" value="1"/>
</dbReference>
<evidence type="ECO:0000313" key="9">
    <source>
        <dbReference type="Proteomes" id="UP001155241"/>
    </source>
</evidence>
<dbReference type="Gene3D" id="1.10.150.130">
    <property type="match status" value="1"/>
</dbReference>
<dbReference type="PANTHER" id="PTHR30349">
    <property type="entry name" value="PHAGE INTEGRASE-RELATED"/>
    <property type="match status" value="1"/>
</dbReference>
<reference evidence="8" key="1">
    <citation type="submission" date="2022-06" db="EMBL/GenBank/DDBJ databases">
        <title>Aeoliella straminimaris, a novel planctomycete from sediments.</title>
        <authorList>
            <person name="Vitorino I.R."/>
            <person name="Lage O.M."/>
        </authorList>
    </citation>
    <scope>NUCLEOTIDE SEQUENCE</scope>
    <source>
        <strain evidence="8">ICT_H6.2</strain>
    </source>
</reference>
<dbReference type="GO" id="GO:0015074">
    <property type="term" value="P:DNA integration"/>
    <property type="evidence" value="ECO:0007669"/>
    <property type="project" value="UniProtKB-KW"/>
</dbReference>
<dbReference type="InterPro" id="IPR044068">
    <property type="entry name" value="CB"/>
</dbReference>
<evidence type="ECO:0000256" key="2">
    <source>
        <dbReference type="ARBA" id="ARBA00022908"/>
    </source>
</evidence>
<dbReference type="Proteomes" id="UP001155241">
    <property type="component" value="Unassembled WGS sequence"/>
</dbReference>
<dbReference type="Gene3D" id="1.10.443.10">
    <property type="entry name" value="Intergrase catalytic core"/>
    <property type="match status" value="1"/>
</dbReference>
<evidence type="ECO:0000313" key="8">
    <source>
        <dbReference type="EMBL" id="MCO6042665.1"/>
    </source>
</evidence>
<comment type="similarity">
    <text evidence="1">Belongs to the 'phage' integrase family.</text>
</comment>
<dbReference type="RefSeq" id="WP_252850761.1">
    <property type="nucleotide sequence ID" value="NZ_JAMXLR010000006.1"/>
</dbReference>
<dbReference type="GO" id="GO:0006310">
    <property type="term" value="P:DNA recombination"/>
    <property type="evidence" value="ECO:0007669"/>
    <property type="project" value="UniProtKB-KW"/>
</dbReference>
<dbReference type="InterPro" id="IPR010998">
    <property type="entry name" value="Integrase_recombinase_N"/>
</dbReference>
<accession>A0A9X2F5M4</accession>
<evidence type="ECO:0000256" key="1">
    <source>
        <dbReference type="ARBA" id="ARBA00008857"/>
    </source>
</evidence>